<organism evidence="7 8">
    <name type="scientific">Pseudolactococcus raffinolactis</name>
    <dbReference type="NCBI Taxonomy" id="1366"/>
    <lineage>
        <taxon>Bacteria</taxon>
        <taxon>Bacillati</taxon>
        <taxon>Bacillota</taxon>
        <taxon>Bacilli</taxon>
        <taxon>Lactobacillales</taxon>
        <taxon>Streptococcaceae</taxon>
        <taxon>Pseudolactococcus</taxon>
    </lineage>
</organism>
<dbReference type="PANTHER" id="PTHR35795">
    <property type="entry name" value="SLR1885 PROTEIN"/>
    <property type="match status" value="1"/>
</dbReference>
<dbReference type="GO" id="GO:0046872">
    <property type="term" value="F:metal ion binding"/>
    <property type="evidence" value="ECO:0007669"/>
    <property type="project" value="UniProtKB-KW"/>
</dbReference>
<keyword evidence="4" id="KW-0378">Hydrolase</keyword>
<evidence type="ECO:0000313" key="7">
    <source>
        <dbReference type="EMBL" id="QIW53482.1"/>
    </source>
</evidence>
<dbReference type="InterPro" id="IPR003607">
    <property type="entry name" value="HD/PDEase_dom"/>
</dbReference>
<evidence type="ECO:0000256" key="1">
    <source>
        <dbReference type="ARBA" id="ARBA00012506"/>
    </source>
</evidence>
<dbReference type="RefSeq" id="WP_096040220.1">
    <property type="nucleotide sequence ID" value="NZ_CP023392.1"/>
</dbReference>
<evidence type="ECO:0000256" key="6">
    <source>
        <dbReference type="ARBA" id="ARBA00049417"/>
    </source>
</evidence>
<dbReference type="SUPFAM" id="SSF109604">
    <property type="entry name" value="HD-domain/PDEase-like"/>
    <property type="match status" value="1"/>
</dbReference>
<sequence>MTLYDDVKNSYFNVSLTGDLFEDVKRVCDANQATHAYLWGHLLDVANEAKSLAKRFGLDEAAAFTGGLLHDIGGLVPEQQRVALAEELGIDVLPEERLVPMLLHGKFSAYFAKDIFGVTTPEILSAITYHTTLHVNPTDLEKIVCLADKVKWDGEGVPPYLSELILAFDQSLDAAAKFFTAYLYDSNLLVVHPWLSEAHDDYFAKQ</sequence>
<dbReference type="STRING" id="1348633.GCA_001591765_01500"/>
<gene>
    <name evidence="7" type="ORF">GU336_04615</name>
</gene>
<evidence type="ECO:0000256" key="3">
    <source>
        <dbReference type="ARBA" id="ARBA00022741"/>
    </source>
</evidence>
<reference evidence="7 8" key="1">
    <citation type="submission" date="2019-12" db="EMBL/GenBank/DDBJ databases">
        <title>Whole genome sequences of Lactococcus raffinolactis strains isolated from sewage.</title>
        <authorList>
            <person name="Ybazeta G."/>
            <person name="Ross M."/>
            <person name="Brabant-Kirwan D."/>
            <person name="Saleh M."/>
            <person name="Dillon J.A."/>
            <person name="Splinter K."/>
            <person name="Nokhbeh R."/>
        </authorList>
    </citation>
    <scope>NUCLEOTIDE SEQUENCE [LARGE SCALE GENOMIC DNA]</scope>
    <source>
        <strain evidence="7 8">Lr_19_5</strain>
    </source>
</reference>
<proteinExistence type="predicted"/>
<dbReference type="CDD" id="cd00077">
    <property type="entry name" value="HDc"/>
    <property type="match status" value="1"/>
</dbReference>
<comment type="catalytic activity">
    <reaction evidence="6">
        <text>P(1),P(4)-bis(5'-adenosyl) tetraphosphate + H2O = 2 ADP + 2 H(+)</text>
        <dbReference type="Rhea" id="RHEA:24252"/>
        <dbReference type="ChEBI" id="CHEBI:15377"/>
        <dbReference type="ChEBI" id="CHEBI:15378"/>
        <dbReference type="ChEBI" id="CHEBI:58141"/>
        <dbReference type="ChEBI" id="CHEBI:456216"/>
        <dbReference type="EC" id="3.6.1.41"/>
    </reaction>
</comment>
<dbReference type="PROSITE" id="PS51831">
    <property type="entry name" value="HD"/>
    <property type="match status" value="1"/>
</dbReference>
<dbReference type="EMBL" id="CP047616">
    <property type="protein sequence ID" value="QIW53482.1"/>
    <property type="molecule type" value="Genomic_DNA"/>
</dbReference>
<name>A0A290QDG4_9LACT</name>
<keyword evidence="3" id="KW-0547">Nucleotide-binding</keyword>
<evidence type="ECO:0000256" key="2">
    <source>
        <dbReference type="ARBA" id="ARBA00022723"/>
    </source>
</evidence>
<dbReference type="KEGG" id="lrn:CMV25_08690"/>
<dbReference type="InterPro" id="IPR051094">
    <property type="entry name" value="Diverse_Catalytic_Enzymes"/>
</dbReference>
<dbReference type="InterPro" id="IPR006674">
    <property type="entry name" value="HD_domain"/>
</dbReference>
<dbReference type="GO" id="GO:0008803">
    <property type="term" value="F:bis(5'-nucleosyl)-tetraphosphatase (symmetrical) activity"/>
    <property type="evidence" value="ECO:0007669"/>
    <property type="project" value="UniProtKB-EC"/>
</dbReference>
<evidence type="ECO:0000313" key="8">
    <source>
        <dbReference type="Proteomes" id="UP000501945"/>
    </source>
</evidence>
<protein>
    <recommendedName>
        <fullName evidence="1">bis(5'-nucleosyl)-tetraphosphatase (symmetrical)</fullName>
        <ecNumber evidence="1">3.6.1.41</ecNumber>
    </recommendedName>
</protein>
<dbReference type="Pfam" id="PF01966">
    <property type="entry name" value="HD"/>
    <property type="match status" value="1"/>
</dbReference>
<dbReference type="PANTHER" id="PTHR35795:SF1">
    <property type="entry name" value="BIS(5'-NUCLEOSYL)-TETRAPHOSPHATASE, SYMMETRICAL"/>
    <property type="match status" value="1"/>
</dbReference>
<keyword evidence="5" id="KW-0408">Iron</keyword>
<evidence type="ECO:0000256" key="5">
    <source>
        <dbReference type="ARBA" id="ARBA00023004"/>
    </source>
</evidence>
<dbReference type="NCBIfam" id="TIGR00488">
    <property type="entry name" value="bis(5'-nucleosyl)-tetraphosphatase (symmetrical) YqeK"/>
    <property type="match status" value="1"/>
</dbReference>
<keyword evidence="2" id="KW-0479">Metal-binding</keyword>
<dbReference type="Proteomes" id="UP000501945">
    <property type="component" value="Chromosome"/>
</dbReference>
<evidence type="ECO:0000256" key="4">
    <source>
        <dbReference type="ARBA" id="ARBA00022801"/>
    </source>
</evidence>
<dbReference type="Gene3D" id="1.10.3210.10">
    <property type="entry name" value="Hypothetical protein af1432"/>
    <property type="match status" value="1"/>
</dbReference>
<dbReference type="GO" id="GO:0000166">
    <property type="term" value="F:nucleotide binding"/>
    <property type="evidence" value="ECO:0007669"/>
    <property type="project" value="UniProtKB-KW"/>
</dbReference>
<dbReference type="AlphaFoldDB" id="A0A290QDG4"/>
<accession>A0A290QDG4</accession>
<dbReference type="InterPro" id="IPR005249">
    <property type="entry name" value="YqeK"/>
</dbReference>
<dbReference type="EC" id="3.6.1.41" evidence="1"/>